<feature type="transmembrane region" description="Helical" evidence="1">
    <location>
        <begin position="148"/>
        <end position="169"/>
    </location>
</feature>
<dbReference type="Proteomes" id="UP000644610">
    <property type="component" value="Unassembled WGS sequence"/>
</dbReference>
<keyword evidence="1" id="KW-1133">Transmembrane helix</keyword>
<feature type="transmembrane region" description="Helical" evidence="1">
    <location>
        <begin position="118"/>
        <end position="141"/>
    </location>
</feature>
<gene>
    <name evidence="2" type="ORF">Psi02_37760</name>
</gene>
<keyword evidence="1" id="KW-0472">Membrane</keyword>
<evidence type="ECO:0000313" key="3">
    <source>
        <dbReference type="Proteomes" id="UP000644610"/>
    </source>
</evidence>
<accession>A0A8J3UP50</accession>
<proteinExistence type="predicted"/>
<dbReference type="RefSeq" id="WP_203975773.1">
    <property type="nucleotide sequence ID" value="NZ_BAAAKY010000014.1"/>
</dbReference>
<feature type="transmembrane region" description="Helical" evidence="1">
    <location>
        <begin position="233"/>
        <end position="254"/>
    </location>
</feature>
<evidence type="ECO:0000256" key="1">
    <source>
        <dbReference type="SAM" id="Phobius"/>
    </source>
</evidence>
<keyword evidence="1" id="KW-0812">Transmembrane</keyword>
<evidence type="ECO:0000313" key="2">
    <source>
        <dbReference type="EMBL" id="GII47352.1"/>
    </source>
</evidence>
<protein>
    <recommendedName>
        <fullName evidence="4">DMT family transporter</fullName>
    </recommendedName>
</protein>
<sequence>MNDTVLALALCVASSVCYALGAIAQRRIALTPTMDAFRWLWALGLNLAGGALHVAALRFGPVTIVQPLGALTLVFALPMRREPSATSRSEWAGATLIVIALAGLVSLMLPAGPPALSAYQVLVVGGVSAGVTAALMAVSAAPSPMIRALSLAAGAGIAFGTASALVPVVLAVTGWTVLMAGGLVGCFALAGVALSQSSYRDFGLGLPLAAQTIANPVAAIVIGFTVLGEGIRFGGLALTLVTAAVMACGVAMLARGEEARRAVSAHVAGSRIERHDTHPASASGR</sequence>
<feature type="transmembrane region" description="Helical" evidence="1">
    <location>
        <begin position="36"/>
        <end position="56"/>
    </location>
</feature>
<feature type="transmembrane region" description="Helical" evidence="1">
    <location>
        <begin position="6"/>
        <end position="24"/>
    </location>
</feature>
<feature type="transmembrane region" description="Helical" evidence="1">
    <location>
        <begin position="206"/>
        <end position="227"/>
    </location>
</feature>
<feature type="transmembrane region" description="Helical" evidence="1">
    <location>
        <begin position="91"/>
        <end position="112"/>
    </location>
</feature>
<reference evidence="2" key="1">
    <citation type="submission" date="2021-01" db="EMBL/GenBank/DDBJ databases">
        <title>Whole genome shotgun sequence of Planotetraspora silvatica NBRC 100141.</title>
        <authorList>
            <person name="Komaki H."/>
            <person name="Tamura T."/>
        </authorList>
    </citation>
    <scope>NUCLEOTIDE SEQUENCE</scope>
    <source>
        <strain evidence="2">NBRC 100141</strain>
    </source>
</reference>
<keyword evidence="3" id="KW-1185">Reference proteome</keyword>
<feature type="transmembrane region" description="Helical" evidence="1">
    <location>
        <begin position="175"/>
        <end position="194"/>
    </location>
</feature>
<dbReference type="AlphaFoldDB" id="A0A8J3UP50"/>
<organism evidence="2 3">
    <name type="scientific">Planotetraspora silvatica</name>
    <dbReference type="NCBI Taxonomy" id="234614"/>
    <lineage>
        <taxon>Bacteria</taxon>
        <taxon>Bacillati</taxon>
        <taxon>Actinomycetota</taxon>
        <taxon>Actinomycetes</taxon>
        <taxon>Streptosporangiales</taxon>
        <taxon>Streptosporangiaceae</taxon>
        <taxon>Planotetraspora</taxon>
    </lineage>
</organism>
<evidence type="ECO:0008006" key="4">
    <source>
        <dbReference type="Google" id="ProtNLM"/>
    </source>
</evidence>
<feature type="transmembrane region" description="Helical" evidence="1">
    <location>
        <begin position="62"/>
        <end position="79"/>
    </location>
</feature>
<dbReference type="PANTHER" id="PTHR40761">
    <property type="entry name" value="CONSERVED INTEGRAL MEMBRANE ALANINE VALINE AND LEUCINE RICH PROTEIN-RELATED"/>
    <property type="match status" value="1"/>
</dbReference>
<dbReference type="PANTHER" id="PTHR40761:SF1">
    <property type="entry name" value="CONSERVED INTEGRAL MEMBRANE ALANINE VALINE AND LEUCINE RICH PROTEIN-RELATED"/>
    <property type="match status" value="1"/>
</dbReference>
<name>A0A8J3UP50_9ACTN</name>
<dbReference type="EMBL" id="BOOQ01000024">
    <property type="protein sequence ID" value="GII47352.1"/>
    <property type="molecule type" value="Genomic_DNA"/>
</dbReference>
<comment type="caution">
    <text evidence="2">The sequence shown here is derived from an EMBL/GenBank/DDBJ whole genome shotgun (WGS) entry which is preliminary data.</text>
</comment>